<keyword evidence="1" id="KW-0472">Membrane</keyword>
<keyword evidence="1" id="KW-0812">Transmembrane</keyword>
<name>A0ABS5Z7T6_9GAMM</name>
<evidence type="ECO:0000256" key="1">
    <source>
        <dbReference type="SAM" id="Phobius"/>
    </source>
</evidence>
<dbReference type="Gene3D" id="6.10.340.10">
    <property type="match status" value="1"/>
</dbReference>
<comment type="caution">
    <text evidence="3">The sequence shown here is derived from an EMBL/GenBank/DDBJ whole genome shotgun (WGS) entry which is preliminary data.</text>
</comment>
<evidence type="ECO:0000313" key="4">
    <source>
        <dbReference type="Proteomes" id="UP000690515"/>
    </source>
</evidence>
<dbReference type="InterPro" id="IPR003660">
    <property type="entry name" value="HAMP_dom"/>
</dbReference>
<dbReference type="EMBL" id="JAGSOY010000004">
    <property type="protein sequence ID" value="MBU2709993.1"/>
    <property type="molecule type" value="Genomic_DNA"/>
</dbReference>
<evidence type="ECO:0000313" key="3">
    <source>
        <dbReference type="EMBL" id="MBU2709993.1"/>
    </source>
</evidence>
<dbReference type="RefSeq" id="WP_215818159.1">
    <property type="nucleotide sequence ID" value="NZ_JAGSOY010000004.1"/>
</dbReference>
<sequence>MGAVRVTYSLASLYGQVQQHVLNATAWLCVLFGVGLLLIVFLIHCNIIRTLKLQAEQVIVIAEKALLNERVKRHGCDEIGMLGAAINRLLESFQAGLGIK</sequence>
<dbReference type="PROSITE" id="PS50885">
    <property type="entry name" value="HAMP"/>
    <property type="match status" value="1"/>
</dbReference>
<proteinExistence type="predicted"/>
<organism evidence="3 4">
    <name type="scientific">Zooshikella harenae</name>
    <dbReference type="NCBI Taxonomy" id="2827238"/>
    <lineage>
        <taxon>Bacteria</taxon>
        <taxon>Pseudomonadati</taxon>
        <taxon>Pseudomonadota</taxon>
        <taxon>Gammaproteobacteria</taxon>
        <taxon>Oceanospirillales</taxon>
        <taxon>Zooshikellaceae</taxon>
        <taxon>Zooshikella</taxon>
    </lineage>
</organism>
<reference evidence="3 4" key="1">
    <citation type="submission" date="2021-04" db="EMBL/GenBank/DDBJ databases">
        <authorList>
            <person name="Pira H."/>
            <person name="Risdian C."/>
            <person name="Wink J."/>
        </authorList>
    </citation>
    <scope>NUCLEOTIDE SEQUENCE [LARGE SCALE GENOMIC DNA]</scope>
    <source>
        <strain evidence="3 4">WH53</strain>
    </source>
</reference>
<dbReference type="CDD" id="cd06225">
    <property type="entry name" value="HAMP"/>
    <property type="match status" value="1"/>
</dbReference>
<evidence type="ECO:0000259" key="2">
    <source>
        <dbReference type="PROSITE" id="PS50885"/>
    </source>
</evidence>
<accession>A0ABS5Z7T6</accession>
<keyword evidence="4" id="KW-1185">Reference proteome</keyword>
<feature type="transmembrane region" description="Helical" evidence="1">
    <location>
        <begin position="20"/>
        <end position="43"/>
    </location>
</feature>
<gene>
    <name evidence="3" type="ORF">KCG35_02880</name>
</gene>
<dbReference type="Proteomes" id="UP000690515">
    <property type="component" value="Unassembled WGS sequence"/>
</dbReference>
<protein>
    <recommendedName>
        <fullName evidence="2">HAMP domain-containing protein</fullName>
    </recommendedName>
</protein>
<keyword evidence="1" id="KW-1133">Transmembrane helix</keyword>
<feature type="domain" description="HAMP" evidence="2">
    <location>
        <begin position="67"/>
        <end position="98"/>
    </location>
</feature>